<reference evidence="1 2" key="1">
    <citation type="submission" date="2019-05" db="EMBL/GenBank/DDBJ databases">
        <title>A comparative analysis of the Nautiliaceae.</title>
        <authorList>
            <person name="Grosche A."/>
            <person name="Smedile F."/>
            <person name="Vetriani C."/>
        </authorList>
    </citation>
    <scope>NUCLEOTIDE SEQUENCE [LARGE SCALE GENOMIC DNA]</scope>
    <source>
        <strain evidence="1 2">TB-2</strain>
    </source>
</reference>
<accession>A0ABX5VBM6</accession>
<organism evidence="1 2">
    <name type="scientific">Caminibacter mediatlanticus TB-2</name>
    <dbReference type="NCBI Taxonomy" id="391592"/>
    <lineage>
        <taxon>Bacteria</taxon>
        <taxon>Pseudomonadati</taxon>
        <taxon>Campylobacterota</taxon>
        <taxon>Epsilonproteobacteria</taxon>
        <taxon>Nautiliales</taxon>
        <taxon>Nautiliaceae</taxon>
        <taxon>Caminibacter</taxon>
    </lineage>
</organism>
<dbReference type="EMBL" id="CP040463">
    <property type="protein sequence ID" value="QCT94515.1"/>
    <property type="molecule type" value="Genomic_DNA"/>
</dbReference>
<dbReference type="RefSeq" id="WP_138323280.1">
    <property type="nucleotide sequence ID" value="NZ_CP040463.1"/>
</dbReference>
<protein>
    <submittedName>
        <fullName evidence="1">Uncharacterized protein</fullName>
    </submittedName>
</protein>
<proteinExistence type="predicted"/>
<gene>
    <name evidence="1" type="ORF">FE773_04780</name>
</gene>
<dbReference type="Proteomes" id="UP000306825">
    <property type="component" value="Chromosome"/>
</dbReference>
<sequence>MINRERKNTLLYYFSYILINDILPFEAKYISLRKFKNFTFVRYIIKFYLEEIFKYSYKELTIEEFNENYGKKLEKSLQSYKIEYITLLIKSHEEILKPYKSNIEQYFEKNNNNVSIKLEYIDSLIEFLETKLNIENSLIKEYQLNIPMIDKHVNSNIYSSDLNLLKNKIKKFHKYYKILEEILYKKGFIQKIDNNIVKPVDKISNLEYLYFVVMHEFWNFLSHFSMGFVYFNSPNNFLSNLNKSISHLKRAIMDLLDGMIIEYDCTKKSEYLKLRVMKVASLGNKSKIQELIKNLEDLFDSCIKQTSF</sequence>
<keyword evidence="2" id="KW-1185">Reference proteome</keyword>
<evidence type="ECO:0000313" key="1">
    <source>
        <dbReference type="EMBL" id="QCT94515.1"/>
    </source>
</evidence>
<evidence type="ECO:0000313" key="2">
    <source>
        <dbReference type="Proteomes" id="UP000306825"/>
    </source>
</evidence>
<name>A0ABX5VBM6_9BACT</name>